<dbReference type="RefSeq" id="WP_277535772.1">
    <property type="nucleotide sequence ID" value="NZ_JAPDIA010000008.1"/>
</dbReference>
<dbReference type="EMBL" id="JAPDIA010000008">
    <property type="protein sequence ID" value="MDG0812447.1"/>
    <property type="molecule type" value="Genomic_DNA"/>
</dbReference>
<dbReference type="AlphaFoldDB" id="A0A9X4KX13"/>
<accession>A0A9X4KX13</accession>
<reference evidence="2" key="1">
    <citation type="submission" date="2022-10" db="EMBL/GenBank/DDBJ databases">
        <title>Comparative genomic analysis of Cohnella hashimotonis sp. nov., isolated from the International Space Station.</title>
        <authorList>
            <person name="Simpson A."/>
            <person name="Venkateswaran K."/>
        </authorList>
    </citation>
    <scope>NUCLEOTIDE SEQUENCE</scope>
    <source>
        <strain evidence="2">DSM 28161</strain>
    </source>
</reference>
<comment type="caution">
    <text evidence="2">The sequence shown here is derived from an EMBL/GenBank/DDBJ whole genome shotgun (WGS) entry which is preliminary data.</text>
</comment>
<gene>
    <name evidence="2" type="ORF">OMP40_26235</name>
</gene>
<evidence type="ECO:0000256" key="1">
    <source>
        <dbReference type="SAM" id="MobiDB-lite"/>
    </source>
</evidence>
<evidence type="ECO:0008006" key="4">
    <source>
        <dbReference type="Google" id="ProtNLM"/>
    </source>
</evidence>
<feature type="region of interest" description="Disordered" evidence="1">
    <location>
        <begin position="32"/>
        <end position="109"/>
    </location>
</feature>
<dbReference type="Proteomes" id="UP001153404">
    <property type="component" value="Unassembled WGS sequence"/>
</dbReference>
<feature type="compositionally biased region" description="Basic and acidic residues" evidence="1">
    <location>
        <begin position="43"/>
        <end position="73"/>
    </location>
</feature>
<organism evidence="2 3">
    <name type="scientific">Cohnella rhizosphaerae</name>
    <dbReference type="NCBI Taxonomy" id="1457232"/>
    <lineage>
        <taxon>Bacteria</taxon>
        <taxon>Bacillati</taxon>
        <taxon>Bacillota</taxon>
        <taxon>Bacilli</taxon>
        <taxon>Bacillales</taxon>
        <taxon>Paenibacillaceae</taxon>
        <taxon>Cohnella</taxon>
    </lineage>
</organism>
<evidence type="ECO:0000313" key="2">
    <source>
        <dbReference type="EMBL" id="MDG0812447.1"/>
    </source>
</evidence>
<sequence>MSYKPLDVQTSIPRSIELTPLQASQQLRQAADQAALGAQAQKLAERDAKRNAKSEGTGHKSISDEDDPKESRQKRPFAPKKRADEHERERTETHEAEHPYKGHHIDLSL</sequence>
<protein>
    <recommendedName>
        <fullName evidence="4">RNA polymerase subunit sigma</fullName>
    </recommendedName>
</protein>
<feature type="compositionally biased region" description="Low complexity" evidence="1">
    <location>
        <begin position="32"/>
        <end position="42"/>
    </location>
</feature>
<feature type="compositionally biased region" description="Basic and acidic residues" evidence="1">
    <location>
        <begin position="81"/>
        <end position="109"/>
    </location>
</feature>
<keyword evidence="3" id="KW-1185">Reference proteome</keyword>
<proteinExistence type="predicted"/>
<evidence type="ECO:0000313" key="3">
    <source>
        <dbReference type="Proteomes" id="UP001153404"/>
    </source>
</evidence>
<name>A0A9X4KX13_9BACL</name>